<dbReference type="GO" id="GO:0005506">
    <property type="term" value="F:iron ion binding"/>
    <property type="evidence" value="ECO:0007669"/>
    <property type="project" value="InterPro"/>
</dbReference>
<dbReference type="GO" id="GO:0004497">
    <property type="term" value="F:monooxygenase activity"/>
    <property type="evidence" value="ECO:0007669"/>
    <property type="project" value="InterPro"/>
</dbReference>
<name>A0A0B1ZIK0_9SPHN</name>
<dbReference type="InterPro" id="IPR001128">
    <property type="entry name" value="Cyt_P450"/>
</dbReference>
<sequence>MAFDPAIAAKADTILARILDPETDGQRYPLYAELRELAPVYRSSLPLLDGCYIISGFDNCQTAMLAKEAVQNSVSLESMNIRYEGVHDDMVRRWMNFRDELADHDRLRKLFFPYFTPKALAEVRSEVGLLISSLLDSLDTGEPVDVFSKFCFPLPSMVIARMLGIPMDDMDHFHAVMDEMVGAMARVQDLDAAALASRDEKASTFLNFFRGYLERRRAEPANDLISKSGLAAPAAGVSDEDLLAQYVFVLIAGHSTTADSIGNALIALDRNPEQKQLLLEGKVPMKQAVAELMRWDSSIGTVNRYFIEDKTLSGVTIPAGSRSMMLFQSAHRDPAKFENPDELDLTRNNAGDSFPFGGGRYFCLGQALAKIEVEDALTAFLARYPNYRVADLEWQGMLVSHGPKRLMVELGA</sequence>
<keyword evidence="3" id="KW-1185">Reference proteome</keyword>
<dbReference type="InterPro" id="IPR002397">
    <property type="entry name" value="Cyt_P450_B"/>
</dbReference>
<dbReference type="AlphaFoldDB" id="A0A0B1ZIK0"/>
<dbReference type="Gene3D" id="1.10.630.10">
    <property type="entry name" value="Cytochrome P450"/>
    <property type="match status" value="1"/>
</dbReference>
<dbReference type="PANTHER" id="PTHR46696:SF1">
    <property type="entry name" value="CYTOCHROME P450 YJIB-RELATED"/>
    <property type="match status" value="1"/>
</dbReference>
<dbReference type="PRINTS" id="PR00359">
    <property type="entry name" value="BP450"/>
</dbReference>
<accession>A0A0B1ZIK0</accession>
<dbReference type="InterPro" id="IPR036396">
    <property type="entry name" value="Cyt_P450_sf"/>
</dbReference>
<evidence type="ECO:0000256" key="1">
    <source>
        <dbReference type="ARBA" id="ARBA00010617"/>
    </source>
</evidence>
<gene>
    <name evidence="2" type="ORF">LK12_22370</name>
</gene>
<reference evidence="2 3" key="1">
    <citation type="submission" date="2014-10" db="EMBL/GenBank/DDBJ databases">
        <title>Genome sequence of Novosphingobium malaysiense MUSC 273(T).</title>
        <authorList>
            <person name="Lee L.-H."/>
        </authorList>
    </citation>
    <scope>NUCLEOTIDE SEQUENCE [LARGE SCALE GENOMIC DNA]</scope>
    <source>
        <strain evidence="2 3">MUSC 273</strain>
    </source>
</reference>
<comment type="similarity">
    <text evidence="1">Belongs to the cytochrome P450 family.</text>
</comment>
<dbReference type="GO" id="GO:0016705">
    <property type="term" value="F:oxidoreductase activity, acting on paired donors, with incorporation or reduction of molecular oxygen"/>
    <property type="evidence" value="ECO:0007669"/>
    <property type="project" value="InterPro"/>
</dbReference>
<dbReference type="Proteomes" id="UP000031057">
    <property type="component" value="Unassembled WGS sequence"/>
</dbReference>
<dbReference type="STRING" id="1348853.LK12_22370"/>
<dbReference type="GO" id="GO:0020037">
    <property type="term" value="F:heme binding"/>
    <property type="evidence" value="ECO:0007669"/>
    <property type="project" value="InterPro"/>
</dbReference>
<dbReference type="SUPFAM" id="SSF48264">
    <property type="entry name" value="Cytochrome P450"/>
    <property type="match status" value="1"/>
</dbReference>
<evidence type="ECO:0008006" key="4">
    <source>
        <dbReference type="Google" id="ProtNLM"/>
    </source>
</evidence>
<comment type="caution">
    <text evidence="2">The sequence shown here is derived from an EMBL/GenBank/DDBJ whole genome shotgun (WGS) entry which is preliminary data.</text>
</comment>
<evidence type="ECO:0000313" key="2">
    <source>
        <dbReference type="EMBL" id="KHK89083.1"/>
    </source>
</evidence>
<protein>
    <recommendedName>
        <fullName evidence="4">Cytochrome P450</fullName>
    </recommendedName>
</protein>
<dbReference type="PANTHER" id="PTHR46696">
    <property type="entry name" value="P450, PUTATIVE (EUROFUNG)-RELATED"/>
    <property type="match status" value="1"/>
</dbReference>
<dbReference type="EMBL" id="JTDI01000009">
    <property type="protein sequence ID" value="KHK89083.1"/>
    <property type="molecule type" value="Genomic_DNA"/>
</dbReference>
<proteinExistence type="inferred from homology"/>
<dbReference type="Pfam" id="PF00067">
    <property type="entry name" value="p450"/>
    <property type="match status" value="1"/>
</dbReference>
<evidence type="ECO:0000313" key="3">
    <source>
        <dbReference type="Proteomes" id="UP000031057"/>
    </source>
</evidence>
<organism evidence="2 3">
    <name type="scientific">Novosphingobium malaysiense</name>
    <dbReference type="NCBI Taxonomy" id="1348853"/>
    <lineage>
        <taxon>Bacteria</taxon>
        <taxon>Pseudomonadati</taxon>
        <taxon>Pseudomonadota</taxon>
        <taxon>Alphaproteobacteria</taxon>
        <taxon>Sphingomonadales</taxon>
        <taxon>Sphingomonadaceae</taxon>
        <taxon>Novosphingobium</taxon>
    </lineage>
</organism>